<dbReference type="SMART" id="SM00365">
    <property type="entry name" value="LRR_SD22"/>
    <property type="match status" value="2"/>
</dbReference>
<feature type="chain" id="PRO_5039948167" evidence="5">
    <location>
        <begin position="22"/>
        <end position="437"/>
    </location>
</feature>
<protein>
    <submittedName>
        <fullName evidence="8">SLIT and NTRK-like protein 2</fullName>
    </submittedName>
</protein>
<sequence>MAKRMLVLLLIVLKETGPTAACGDTCTSSFCSCTRLGLRSVPQFLPTTITSLNLWENAITTLSQSAFSRYSSLTWLELQYNQISVINSGAFHNLTSLTGLNLDNNQLTSLRADMFVGLDSLQYLYLHHNNIRSIEERTFVNLTQLRTLQLHNNQLTNLTADMFVGLDNLETLYLYNNNIHSIEAGTFSTNRHLSTLLLSSNHIDVFPSDFLLNLNSSELSELSLSHNRMETLPPEAYDILTSMRSRIIIGYNPWQCDCRMLPFRRRMTGFYTFEYSITCYGPTHLQGKSLVQDVNPDDLICEETITEIFSTPSTSSPVGHSTNHYPTRTPSITNFHVESSLATEFQSRVTVTEGSNTSSPDSFSLPVFLSGLGGILVGAFLTSAVYSAVWCKIRRRKTAPNPEKYPRYRYARRLKTAPFPELHLSAIAANANATAVV</sequence>
<feature type="signal peptide" evidence="5">
    <location>
        <begin position="1"/>
        <end position="21"/>
    </location>
</feature>
<dbReference type="InterPro" id="IPR003591">
    <property type="entry name" value="Leu-rich_rpt_typical-subtyp"/>
</dbReference>
<dbReference type="Gene3D" id="3.80.10.10">
    <property type="entry name" value="Ribonuclease Inhibitor"/>
    <property type="match status" value="2"/>
</dbReference>
<dbReference type="SUPFAM" id="SSF52058">
    <property type="entry name" value="L domain-like"/>
    <property type="match status" value="1"/>
</dbReference>
<dbReference type="FunFam" id="3.80.10.10:FF:001326">
    <property type="entry name" value="Uncharacterized protein"/>
    <property type="match status" value="1"/>
</dbReference>
<evidence type="ECO:0000313" key="8">
    <source>
        <dbReference type="RefSeq" id="XP_035663975.1"/>
    </source>
</evidence>
<dbReference type="FunFam" id="3.80.10.10:FF:001360">
    <property type="entry name" value="Uncharacterized protein"/>
    <property type="match status" value="1"/>
</dbReference>
<feature type="domain" description="LRRCT" evidence="6">
    <location>
        <begin position="252"/>
        <end position="302"/>
    </location>
</feature>
<keyword evidence="4" id="KW-0812">Transmembrane</keyword>
<accession>A0A9J7HT94</accession>
<gene>
    <name evidence="8" type="primary">LOC118407584</name>
</gene>
<feature type="transmembrane region" description="Helical" evidence="4">
    <location>
        <begin position="365"/>
        <end position="389"/>
    </location>
</feature>
<dbReference type="InterPro" id="IPR001611">
    <property type="entry name" value="Leu-rich_rpt"/>
</dbReference>
<dbReference type="KEGG" id="bfo:118407584"/>
<keyword evidence="4" id="KW-1133">Transmembrane helix</keyword>
<dbReference type="InterPro" id="IPR000483">
    <property type="entry name" value="Cys-rich_flank_reg_C"/>
</dbReference>
<dbReference type="PANTHER" id="PTHR24373:SF383">
    <property type="entry name" value="LEUCINE-RICH REPEAT-CONTAINING PROTEIN 15-LIKE"/>
    <property type="match status" value="1"/>
</dbReference>
<dbReference type="GeneID" id="118407584"/>
<keyword evidence="1" id="KW-0433">Leucine-rich repeat</keyword>
<proteinExistence type="predicted"/>
<name>A0A9J7HT94_BRAFL</name>
<evidence type="ECO:0000256" key="5">
    <source>
        <dbReference type="SAM" id="SignalP"/>
    </source>
</evidence>
<evidence type="ECO:0000256" key="4">
    <source>
        <dbReference type="SAM" id="Phobius"/>
    </source>
</evidence>
<dbReference type="RefSeq" id="XP_035663975.1">
    <property type="nucleotide sequence ID" value="XM_035808082.1"/>
</dbReference>
<dbReference type="AlphaFoldDB" id="A0A9J7HT94"/>
<dbReference type="OrthoDB" id="27267at2759"/>
<reference evidence="8" key="1">
    <citation type="submission" date="2025-08" db="UniProtKB">
        <authorList>
            <consortium name="RefSeq"/>
        </authorList>
    </citation>
    <scope>IDENTIFICATION</scope>
    <source>
        <strain evidence="8">S238N-H82</strain>
        <tissue evidence="8">Testes</tissue>
    </source>
</reference>
<dbReference type="PANTHER" id="PTHR24373">
    <property type="entry name" value="SLIT RELATED LEUCINE-RICH REPEAT NEURONAL PROTEIN"/>
    <property type="match status" value="1"/>
</dbReference>
<dbReference type="Pfam" id="PF00560">
    <property type="entry name" value="LRR_1"/>
    <property type="match status" value="1"/>
</dbReference>
<dbReference type="InterPro" id="IPR032675">
    <property type="entry name" value="LRR_dom_sf"/>
</dbReference>
<evidence type="ECO:0000256" key="3">
    <source>
        <dbReference type="ARBA" id="ARBA00022737"/>
    </source>
</evidence>
<dbReference type="PROSITE" id="PS51450">
    <property type="entry name" value="LRR"/>
    <property type="match status" value="2"/>
</dbReference>
<dbReference type="SMART" id="SM00369">
    <property type="entry name" value="LRR_TYP"/>
    <property type="match status" value="8"/>
</dbReference>
<dbReference type="InterPro" id="IPR050328">
    <property type="entry name" value="Dev_Immune_Receptor"/>
</dbReference>
<keyword evidence="3" id="KW-0677">Repeat</keyword>
<dbReference type="Pfam" id="PF13855">
    <property type="entry name" value="LRR_8"/>
    <property type="match status" value="1"/>
</dbReference>
<organism evidence="7 8">
    <name type="scientific">Branchiostoma floridae</name>
    <name type="common">Florida lancelet</name>
    <name type="synonym">Amphioxus</name>
    <dbReference type="NCBI Taxonomy" id="7739"/>
    <lineage>
        <taxon>Eukaryota</taxon>
        <taxon>Metazoa</taxon>
        <taxon>Chordata</taxon>
        <taxon>Cephalochordata</taxon>
        <taxon>Leptocardii</taxon>
        <taxon>Amphioxiformes</taxon>
        <taxon>Branchiostomatidae</taxon>
        <taxon>Branchiostoma</taxon>
    </lineage>
</organism>
<keyword evidence="4" id="KW-0472">Membrane</keyword>
<dbReference type="Proteomes" id="UP000001554">
    <property type="component" value="Unplaced"/>
</dbReference>
<evidence type="ECO:0000256" key="2">
    <source>
        <dbReference type="ARBA" id="ARBA00022729"/>
    </source>
</evidence>
<evidence type="ECO:0000313" key="7">
    <source>
        <dbReference type="Proteomes" id="UP000001554"/>
    </source>
</evidence>
<keyword evidence="2 5" id="KW-0732">Signal</keyword>
<evidence type="ECO:0000259" key="6">
    <source>
        <dbReference type="SMART" id="SM00082"/>
    </source>
</evidence>
<dbReference type="SMART" id="SM00082">
    <property type="entry name" value="LRRCT"/>
    <property type="match status" value="1"/>
</dbReference>
<evidence type="ECO:0000256" key="1">
    <source>
        <dbReference type="ARBA" id="ARBA00022614"/>
    </source>
</evidence>
<keyword evidence="7" id="KW-1185">Reference proteome</keyword>